<dbReference type="EMBL" id="CP001365">
    <property type="protein sequence ID" value="ACM56649.1"/>
    <property type="molecule type" value="Genomic_DNA"/>
</dbReference>
<feature type="domain" description="D-isomer specific 2-hydroxyacid dehydrogenase catalytic" evidence="4">
    <location>
        <begin position="67"/>
        <end position="334"/>
    </location>
</feature>
<dbReference type="InterPro" id="IPR006140">
    <property type="entry name" value="D-isomer_DH_NAD-bd"/>
</dbReference>
<keyword evidence="7" id="KW-1185">Reference proteome</keyword>
<dbReference type="Proteomes" id="UP000000740">
    <property type="component" value="Chromosome 1"/>
</dbReference>
<evidence type="ECO:0000313" key="7">
    <source>
        <dbReference type="Proteomes" id="UP000000740"/>
    </source>
</evidence>
<dbReference type="InterPro" id="IPR050223">
    <property type="entry name" value="D-isomer_2-hydroxyacid_DH"/>
</dbReference>
<dbReference type="KEGG" id="hla:Hlac_1052"/>
<keyword evidence="1 3" id="KW-0560">Oxidoreductase</keyword>
<dbReference type="AlphaFoldDB" id="B9LMR1"/>
<dbReference type="InterPro" id="IPR036291">
    <property type="entry name" value="NAD(P)-bd_dom_sf"/>
</dbReference>
<evidence type="ECO:0000259" key="5">
    <source>
        <dbReference type="Pfam" id="PF02826"/>
    </source>
</evidence>
<evidence type="ECO:0000256" key="2">
    <source>
        <dbReference type="ARBA" id="ARBA00023027"/>
    </source>
</evidence>
<dbReference type="GO" id="GO:0016618">
    <property type="term" value="F:hydroxypyruvate reductase [NAD(P)H] activity"/>
    <property type="evidence" value="ECO:0007669"/>
    <property type="project" value="TreeGrafter"/>
</dbReference>
<dbReference type="GO" id="GO:0030267">
    <property type="term" value="F:glyoxylate reductase (NADPH) activity"/>
    <property type="evidence" value="ECO:0007669"/>
    <property type="project" value="TreeGrafter"/>
</dbReference>
<dbReference type="PANTHER" id="PTHR10996:SF178">
    <property type="entry name" value="2-HYDROXYACID DEHYDROGENASE YGL185C-RELATED"/>
    <property type="match status" value="1"/>
</dbReference>
<gene>
    <name evidence="6" type="ordered locus">Hlac_1052</name>
</gene>
<feature type="domain" description="D-isomer specific 2-hydroxyacid dehydrogenase NAD-binding" evidence="5">
    <location>
        <begin position="129"/>
        <end position="303"/>
    </location>
</feature>
<sequence length="338" mass="36308">MIRQRVVSTRPQLMSSHQTADPDIVVLREGTEGLSMASYADALRERLPDQTVALARTPAEERELVPKARVVTGITLDADLLDRADRLELFACTFAGTDHVPTDALRDHGVTVTNAGGIHAPGIAEQSIANMLVFARNLHEGWRRKSNSEWRHFQSHEFTDSTVTVVGLGSIGQAVVQRLAGFEVATIGIRYTPEKGGPTDEVLSFDDGDVHDAFARSDYVVLACPLTDLTRGMVGEAELATLPPNAVVVNAARGGLVDTDALVSALQTEGIRGAALDVTDPEPLPSDHVLWDVENCLITPHTGGHTPKHWDRLADIVATNVAALDAGDELENAVVTPE</sequence>
<dbReference type="eggNOG" id="arCOG01757">
    <property type="taxonomic scope" value="Archaea"/>
</dbReference>
<accession>B9LMR1</accession>
<dbReference type="Pfam" id="PF00389">
    <property type="entry name" value="2-Hacid_dh"/>
    <property type="match status" value="1"/>
</dbReference>
<dbReference type="Pfam" id="PF02826">
    <property type="entry name" value="2-Hacid_dh_C"/>
    <property type="match status" value="1"/>
</dbReference>
<evidence type="ECO:0000256" key="3">
    <source>
        <dbReference type="RuleBase" id="RU003719"/>
    </source>
</evidence>
<evidence type="ECO:0000256" key="1">
    <source>
        <dbReference type="ARBA" id="ARBA00023002"/>
    </source>
</evidence>
<protein>
    <submittedName>
        <fullName evidence="6">D-isomer specific 2-hydroxyacid dehydrogenase NAD-binding</fullName>
    </submittedName>
</protein>
<proteinExistence type="inferred from homology"/>
<dbReference type="InterPro" id="IPR029753">
    <property type="entry name" value="D-isomer_DH_CS"/>
</dbReference>
<reference evidence="6 7" key="1">
    <citation type="journal article" date="2016" name="Stand. Genomic Sci.">
        <title>Complete genome sequence of the Antarctic Halorubrum lacusprofundi type strain ACAM 34.</title>
        <authorList>
            <person name="Anderson I.J."/>
            <person name="DasSarma P."/>
            <person name="Lucas S."/>
            <person name="Copeland A."/>
            <person name="Lapidus A."/>
            <person name="Del Rio T.G."/>
            <person name="Tice H."/>
            <person name="Dalin E."/>
            <person name="Bruce D.C."/>
            <person name="Goodwin L."/>
            <person name="Pitluck S."/>
            <person name="Sims D."/>
            <person name="Brettin T.S."/>
            <person name="Detter J.C."/>
            <person name="Han C.S."/>
            <person name="Larimer F."/>
            <person name="Hauser L."/>
            <person name="Land M."/>
            <person name="Ivanova N."/>
            <person name="Richardson P."/>
            <person name="Cavicchioli R."/>
            <person name="DasSarma S."/>
            <person name="Woese C.R."/>
            <person name="Kyrpides N.C."/>
        </authorList>
    </citation>
    <scope>NUCLEOTIDE SEQUENCE [LARGE SCALE GENOMIC DNA]</scope>
    <source>
        <strain evidence="7">ATCC 49239 / DSM 5036 / JCM 8891 / ACAM 34</strain>
    </source>
</reference>
<organism evidence="6 7">
    <name type="scientific">Halorubrum lacusprofundi (strain ATCC 49239 / DSM 5036 / JCM 8891 / ACAM 34)</name>
    <dbReference type="NCBI Taxonomy" id="416348"/>
    <lineage>
        <taxon>Archaea</taxon>
        <taxon>Methanobacteriati</taxon>
        <taxon>Methanobacteriota</taxon>
        <taxon>Stenosarchaea group</taxon>
        <taxon>Halobacteria</taxon>
        <taxon>Halobacteriales</taxon>
        <taxon>Haloferacaceae</taxon>
        <taxon>Halorubrum</taxon>
    </lineage>
</organism>
<dbReference type="PANTHER" id="PTHR10996">
    <property type="entry name" value="2-HYDROXYACID DEHYDROGENASE-RELATED"/>
    <property type="match status" value="1"/>
</dbReference>
<dbReference type="SUPFAM" id="SSF52283">
    <property type="entry name" value="Formate/glycerate dehydrogenase catalytic domain-like"/>
    <property type="match status" value="1"/>
</dbReference>
<comment type="similarity">
    <text evidence="3">Belongs to the D-isomer specific 2-hydroxyacid dehydrogenase family.</text>
</comment>
<name>B9LMR1_HALLT</name>
<dbReference type="GO" id="GO:0051287">
    <property type="term" value="F:NAD binding"/>
    <property type="evidence" value="ECO:0007669"/>
    <property type="project" value="InterPro"/>
</dbReference>
<evidence type="ECO:0000259" key="4">
    <source>
        <dbReference type="Pfam" id="PF00389"/>
    </source>
</evidence>
<dbReference type="PROSITE" id="PS00671">
    <property type="entry name" value="D_2_HYDROXYACID_DH_3"/>
    <property type="match status" value="1"/>
</dbReference>
<keyword evidence="2" id="KW-0520">NAD</keyword>
<dbReference type="CDD" id="cd05300">
    <property type="entry name" value="2-Hacid_dh_1"/>
    <property type="match status" value="1"/>
</dbReference>
<dbReference type="HOGENOM" id="CLU_019796_1_2_2"/>
<dbReference type="SUPFAM" id="SSF51735">
    <property type="entry name" value="NAD(P)-binding Rossmann-fold domains"/>
    <property type="match status" value="1"/>
</dbReference>
<dbReference type="InterPro" id="IPR006139">
    <property type="entry name" value="D-isomer_2_OHA_DH_cat_dom"/>
</dbReference>
<evidence type="ECO:0000313" key="6">
    <source>
        <dbReference type="EMBL" id="ACM56649.1"/>
    </source>
</evidence>
<dbReference type="GO" id="GO:0005829">
    <property type="term" value="C:cytosol"/>
    <property type="evidence" value="ECO:0007669"/>
    <property type="project" value="TreeGrafter"/>
</dbReference>
<dbReference type="Gene3D" id="3.40.50.720">
    <property type="entry name" value="NAD(P)-binding Rossmann-like Domain"/>
    <property type="match status" value="2"/>
</dbReference>